<evidence type="ECO:0000256" key="3">
    <source>
        <dbReference type="ARBA" id="ARBA00012643"/>
    </source>
</evidence>
<dbReference type="InterPro" id="IPR023214">
    <property type="entry name" value="HAD_sf"/>
</dbReference>
<protein>
    <recommendedName>
        <fullName evidence="3">5'-nucleotidase</fullName>
        <ecNumber evidence="3">3.1.3.5</ecNumber>
    </recommendedName>
</protein>
<keyword evidence="4" id="KW-0479">Metal-binding</keyword>
<evidence type="ECO:0000256" key="7">
    <source>
        <dbReference type="ARBA" id="ARBA00022842"/>
    </source>
</evidence>
<gene>
    <name evidence="9" type="ORF">QSP1433_LOCUS5358</name>
</gene>
<accession>A0A7S2RNM4</accession>
<dbReference type="GO" id="GO:0005737">
    <property type="term" value="C:cytoplasm"/>
    <property type="evidence" value="ECO:0007669"/>
    <property type="project" value="InterPro"/>
</dbReference>
<dbReference type="PANTHER" id="PTHR13045">
    <property type="entry name" value="5'-NUCLEOTIDASE"/>
    <property type="match status" value="1"/>
</dbReference>
<dbReference type="InterPro" id="IPR036412">
    <property type="entry name" value="HAD-like_sf"/>
</dbReference>
<dbReference type="PANTHER" id="PTHR13045:SF0">
    <property type="entry name" value="7-METHYLGUANOSINE PHOSPHATE-SPECIFIC 5'-NUCLEOTIDASE"/>
    <property type="match status" value="1"/>
</dbReference>
<evidence type="ECO:0000256" key="5">
    <source>
        <dbReference type="ARBA" id="ARBA00022741"/>
    </source>
</evidence>
<evidence type="ECO:0000256" key="8">
    <source>
        <dbReference type="ARBA" id="ARBA00023080"/>
    </source>
</evidence>
<dbReference type="Pfam" id="PF05822">
    <property type="entry name" value="UMPH-1"/>
    <property type="match status" value="1"/>
</dbReference>
<dbReference type="GO" id="GO:0009117">
    <property type="term" value="P:nucleotide metabolic process"/>
    <property type="evidence" value="ECO:0007669"/>
    <property type="project" value="UniProtKB-KW"/>
</dbReference>
<proteinExistence type="inferred from homology"/>
<evidence type="ECO:0000256" key="6">
    <source>
        <dbReference type="ARBA" id="ARBA00022801"/>
    </source>
</evidence>
<dbReference type="SFLD" id="SFLDS00003">
    <property type="entry name" value="Haloacid_Dehalogenase"/>
    <property type="match status" value="1"/>
</dbReference>
<evidence type="ECO:0000313" key="9">
    <source>
        <dbReference type="EMBL" id="CAD9676206.1"/>
    </source>
</evidence>
<dbReference type="AlphaFoldDB" id="A0A7S2RNM4"/>
<keyword evidence="6" id="KW-0378">Hydrolase</keyword>
<sequence>MQTGSLAMTKCARFGGLLGGLGVLWMVRCRSVAKRGLATQAKGGEEPKAFEKDQDDRKYEKGAVEICNPSEFDAALDHIAKGGHEHLRVVIDFDYTMTTFWDENGNRGHSCHAVLEDCGLLPDSYHAVAQALQKKYFPLEISNEITHEEKYKYMVEWVEQAEEALIDSGLRKEHIPIAVKKANLRLRDGVPDFLKRLEKANIPVLIFSAGIADILEEYLRQQKLLLGNVTVVSNHMVFDDDGVLVGFEAKMQGREPFHVFNKKYEYVSQDRKDYLKSVWGDDGRLNVLLLGDSQGDVHMSDGMIPNHRQDDHRELRIGFLNHHIKDRLSVYKSKYSALILNDGDFSFVNAILDKVL</sequence>
<dbReference type="GO" id="GO:0008253">
    <property type="term" value="F:5'-nucleotidase activity"/>
    <property type="evidence" value="ECO:0007669"/>
    <property type="project" value="UniProtKB-EC"/>
</dbReference>
<name>A0A7S2RNM4_9STRA</name>
<dbReference type="InterPro" id="IPR006434">
    <property type="entry name" value="Pyrimidine_nucleotidase_eu"/>
</dbReference>
<evidence type="ECO:0000256" key="4">
    <source>
        <dbReference type="ARBA" id="ARBA00022723"/>
    </source>
</evidence>
<comment type="similarity">
    <text evidence="2">Belongs to the pyrimidine 5'-nucleotidase family.</text>
</comment>
<dbReference type="SFLD" id="SFLDG01128">
    <property type="entry name" value="C1.4:_5'-Nucleotidase_Like"/>
    <property type="match status" value="1"/>
</dbReference>
<evidence type="ECO:0000256" key="2">
    <source>
        <dbReference type="ARBA" id="ARBA00008389"/>
    </source>
</evidence>
<comment type="catalytic activity">
    <reaction evidence="1">
        <text>a ribonucleoside 5'-phosphate + H2O = a ribonucleoside + phosphate</text>
        <dbReference type="Rhea" id="RHEA:12484"/>
        <dbReference type="ChEBI" id="CHEBI:15377"/>
        <dbReference type="ChEBI" id="CHEBI:18254"/>
        <dbReference type="ChEBI" id="CHEBI:43474"/>
        <dbReference type="ChEBI" id="CHEBI:58043"/>
        <dbReference type="EC" id="3.1.3.5"/>
    </reaction>
</comment>
<dbReference type="GO" id="GO:0000287">
    <property type="term" value="F:magnesium ion binding"/>
    <property type="evidence" value="ECO:0007669"/>
    <property type="project" value="InterPro"/>
</dbReference>
<dbReference type="Gene3D" id="3.40.50.1000">
    <property type="entry name" value="HAD superfamily/HAD-like"/>
    <property type="match status" value="1"/>
</dbReference>
<reference evidence="9" key="1">
    <citation type="submission" date="2021-01" db="EMBL/GenBank/DDBJ databases">
        <authorList>
            <person name="Corre E."/>
            <person name="Pelletier E."/>
            <person name="Niang G."/>
            <person name="Scheremetjew M."/>
            <person name="Finn R."/>
            <person name="Kale V."/>
            <person name="Holt S."/>
            <person name="Cochrane G."/>
            <person name="Meng A."/>
            <person name="Brown T."/>
            <person name="Cohen L."/>
        </authorList>
    </citation>
    <scope>NUCLEOTIDE SEQUENCE</scope>
    <source>
        <strain evidence="9">NY070348D</strain>
    </source>
</reference>
<keyword evidence="7" id="KW-0460">Magnesium</keyword>
<evidence type="ECO:0000256" key="1">
    <source>
        <dbReference type="ARBA" id="ARBA00000815"/>
    </source>
</evidence>
<dbReference type="FunFam" id="1.10.150.340:FF:000001">
    <property type="entry name" value="Cytosolic 5-nucleotidase 3-like"/>
    <property type="match status" value="1"/>
</dbReference>
<dbReference type="Gene3D" id="1.10.150.340">
    <property type="entry name" value="Pyrimidine 5'-nucleotidase (UMPH-1), N-terminal domain"/>
    <property type="match status" value="1"/>
</dbReference>
<keyword evidence="8" id="KW-0546">Nucleotide metabolism</keyword>
<keyword evidence="5" id="KW-0547">Nucleotide-binding</keyword>
<dbReference type="SUPFAM" id="SSF56784">
    <property type="entry name" value="HAD-like"/>
    <property type="match status" value="1"/>
</dbReference>
<dbReference type="EC" id="3.1.3.5" evidence="3"/>
<organism evidence="9">
    <name type="scientific">Mucochytrium quahogii</name>
    <dbReference type="NCBI Taxonomy" id="96639"/>
    <lineage>
        <taxon>Eukaryota</taxon>
        <taxon>Sar</taxon>
        <taxon>Stramenopiles</taxon>
        <taxon>Bigyra</taxon>
        <taxon>Labyrinthulomycetes</taxon>
        <taxon>Thraustochytrida</taxon>
        <taxon>Thraustochytriidae</taxon>
        <taxon>Mucochytrium</taxon>
    </lineage>
</organism>
<dbReference type="GO" id="GO:0000166">
    <property type="term" value="F:nucleotide binding"/>
    <property type="evidence" value="ECO:0007669"/>
    <property type="project" value="UniProtKB-KW"/>
</dbReference>
<dbReference type="EMBL" id="HBHK01008607">
    <property type="protein sequence ID" value="CAD9676206.1"/>
    <property type="molecule type" value="Transcribed_RNA"/>
</dbReference>